<keyword evidence="4 5" id="KW-0717">Septation</keyword>
<feature type="binding site" evidence="5">
    <location>
        <position position="187"/>
    </location>
    <ligand>
        <name>GTP</name>
        <dbReference type="ChEBI" id="CHEBI:37565"/>
    </ligand>
</feature>
<organism evidence="11 12">
    <name type="scientific">Peptoniphilus genitalis</name>
    <dbReference type="NCBI Taxonomy" id="3036303"/>
    <lineage>
        <taxon>Bacteria</taxon>
        <taxon>Bacillati</taxon>
        <taxon>Bacillota</taxon>
        <taxon>Tissierellia</taxon>
        <taxon>Tissierellales</taxon>
        <taxon>Peptoniphilaceae</taxon>
        <taxon>Peptoniphilus</taxon>
    </lineage>
</organism>
<evidence type="ECO:0000256" key="7">
    <source>
        <dbReference type="RuleBase" id="RU000631"/>
    </source>
</evidence>
<dbReference type="InterPro" id="IPR024757">
    <property type="entry name" value="FtsZ_C"/>
</dbReference>
<accession>A0ABY4TLS5</accession>
<feature type="region of interest" description="Disordered" evidence="8">
    <location>
        <begin position="320"/>
        <end position="351"/>
    </location>
</feature>
<evidence type="ECO:0000256" key="2">
    <source>
        <dbReference type="ARBA" id="ARBA00022741"/>
    </source>
</evidence>
<keyword evidence="12" id="KW-1185">Reference proteome</keyword>
<evidence type="ECO:0000259" key="9">
    <source>
        <dbReference type="SMART" id="SM00864"/>
    </source>
</evidence>
<sequence length="363" mass="38735">MLEFDMDQDDFAKIKVVGVGGGGNNAVNRMIDAGVKGVEFLVFNTDRQALKNSNAETKIQLGEKITKGLGAGANPEIGEQAAEESLDEIREALDGADMVFITAGMGGGTGTGAAPVIADVAKELGLLTVGVVTKPFTFEGRKRAKSAELGINALKGKVDTLVIIPNDRLLSIADKKTSFSQAFEMADDILKQGIQGISDLISVPNLINLDFADVKTIMYDKGIAHMGIGRASGDDRATEAAKLAINSPLLETSIEGAKSVLLNITAGSDLGIFEVNEAADLIRDCVSEDANIIFGAGIDESLKDEVKITVIATEFDQYKDDKKDKKDKKLDLGQKSPIESLEDNDDEDNGELKIPSFLRINRK</sequence>
<dbReference type="InterPro" id="IPR036525">
    <property type="entry name" value="Tubulin/FtsZ_GTPase_sf"/>
</dbReference>
<dbReference type="PANTHER" id="PTHR30314:SF3">
    <property type="entry name" value="MITOCHONDRIAL DIVISION PROTEIN FSZA"/>
    <property type="match status" value="1"/>
</dbReference>
<evidence type="ECO:0000259" key="10">
    <source>
        <dbReference type="SMART" id="SM00865"/>
    </source>
</evidence>
<dbReference type="InterPro" id="IPR037103">
    <property type="entry name" value="Tubulin/FtsZ-like_C"/>
</dbReference>
<feature type="binding site" evidence="5">
    <location>
        <position position="139"/>
    </location>
    <ligand>
        <name>GTP</name>
        <dbReference type="ChEBI" id="CHEBI:37565"/>
    </ligand>
</feature>
<comment type="subunit">
    <text evidence="5">Homodimer. Polymerizes to form a dynamic ring structure in a strictly GTP-dependent manner. Interacts directly with several other division proteins.</text>
</comment>
<dbReference type="PROSITE" id="PS01134">
    <property type="entry name" value="FTSZ_1"/>
    <property type="match status" value="1"/>
</dbReference>
<feature type="compositionally biased region" description="Basic and acidic residues" evidence="8">
    <location>
        <begin position="320"/>
        <end position="332"/>
    </location>
</feature>
<keyword evidence="3 5" id="KW-0342">GTP-binding</keyword>
<feature type="domain" description="Tubulin/FtsZ 2-layer sandwich" evidence="10">
    <location>
        <begin position="207"/>
        <end position="324"/>
    </location>
</feature>
<dbReference type="NCBIfam" id="TIGR00065">
    <property type="entry name" value="ftsZ"/>
    <property type="match status" value="1"/>
</dbReference>
<protein>
    <recommendedName>
        <fullName evidence="5 6">Cell division protein FtsZ</fullName>
    </recommendedName>
</protein>
<dbReference type="InterPro" id="IPR008280">
    <property type="entry name" value="Tub_FtsZ_C"/>
</dbReference>
<keyword evidence="5" id="KW-0963">Cytoplasm</keyword>
<evidence type="ECO:0000256" key="8">
    <source>
        <dbReference type="SAM" id="MobiDB-lite"/>
    </source>
</evidence>
<name>A0ABY4TLS5_9FIRM</name>
<gene>
    <name evidence="5 11" type="primary">ftsZ</name>
    <name evidence="11" type="ORF">M9426_08395</name>
</gene>
<proteinExistence type="inferred from homology"/>
<dbReference type="HAMAP" id="MF_00909">
    <property type="entry name" value="FtsZ"/>
    <property type="match status" value="1"/>
</dbReference>
<comment type="function">
    <text evidence="5 7">Essential cell division protein that forms a contractile ring structure (Z ring) at the future cell division site. The regulation of the ring assembly controls the timing and the location of cell division. One of the functions of the FtsZ ring is to recruit other cell division proteins to the septum to produce a new cell wall between the dividing cells. Binds GTP and shows GTPase activity.</text>
</comment>
<reference evidence="11 12" key="1">
    <citation type="submission" date="2022-05" db="EMBL/GenBank/DDBJ databases">
        <title>Identification of Peptoniphilus vaginalis-like Bacteria, Peptoniphilus septimus sp. nov. from Blood Cultures in a Cervical Cancer Patient receiving Chemotherapy: Case and Implications.</title>
        <authorList>
            <person name="Zhan X.-Y."/>
        </authorList>
    </citation>
    <scope>NUCLEOTIDE SEQUENCE [LARGE SCALE GENOMIC DNA]</scope>
    <source>
        <strain evidence="11 12">SAHP1</strain>
    </source>
</reference>
<evidence type="ECO:0000256" key="1">
    <source>
        <dbReference type="ARBA" id="ARBA00009690"/>
    </source>
</evidence>
<dbReference type="Proteomes" id="UP001056218">
    <property type="component" value="Chromosome"/>
</dbReference>
<dbReference type="InterPro" id="IPR045061">
    <property type="entry name" value="FtsZ/CetZ"/>
</dbReference>
<evidence type="ECO:0000256" key="4">
    <source>
        <dbReference type="ARBA" id="ARBA00023210"/>
    </source>
</evidence>
<dbReference type="PANTHER" id="PTHR30314">
    <property type="entry name" value="CELL DIVISION PROTEIN FTSZ-RELATED"/>
    <property type="match status" value="1"/>
</dbReference>
<dbReference type="RefSeq" id="WP_250341963.1">
    <property type="nucleotide sequence ID" value="NZ_CP097885.1"/>
</dbReference>
<dbReference type="SUPFAM" id="SSF55307">
    <property type="entry name" value="Tubulin C-terminal domain-like"/>
    <property type="match status" value="1"/>
</dbReference>
<evidence type="ECO:0000256" key="3">
    <source>
        <dbReference type="ARBA" id="ARBA00023134"/>
    </source>
</evidence>
<dbReference type="InterPro" id="IPR018316">
    <property type="entry name" value="Tubulin/FtsZ_2-layer-sand-dom"/>
</dbReference>
<keyword evidence="5 7" id="KW-0132">Cell division</keyword>
<evidence type="ECO:0000313" key="11">
    <source>
        <dbReference type="EMBL" id="URN41271.1"/>
    </source>
</evidence>
<feature type="binding site" evidence="5">
    <location>
        <position position="143"/>
    </location>
    <ligand>
        <name>GTP</name>
        <dbReference type="ChEBI" id="CHEBI:37565"/>
    </ligand>
</feature>
<evidence type="ECO:0000313" key="12">
    <source>
        <dbReference type="Proteomes" id="UP001056218"/>
    </source>
</evidence>
<evidence type="ECO:0000256" key="5">
    <source>
        <dbReference type="HAMAP-Rule" id="MF_00909"/>
    </source>
</evidence>
<dbReference type="Gene3D" id="3.40.50.1440">
    <property type="entry name" value="Tubulin/FtsZ, GTPase domain"/>
    <property type="match status" value="1"/>
</dbReference>
<dbReference type="Pfam" id="PF00091">
    <property type="entry name" value="Tubulin"/>
    <property type="match status" value="1"/>
</dbReference>
<comment type="subcellular location">
    <subcellularLocation>
        <location evidence="5">Cytoplasm</location>
    </subcellularLocation>
    <text evidence="5">Assembles at midcell at the inner surface of the cytoplasmic membrane.</text>
</comment>
<dbReference type="EMBL" id="CP097885">
    <property type="protein sequence ID" value="URN41271.1"/>
    <property type="molecule type" value="Genomic_DNA"/>
</dbReference>
<dbReference type="InterPro" id="IPR020805">
    <property type="entry name" value="Cell_div_FtsZ_CS"/>
</dbReference>
<dbReference type="GO" id="GO:0051301">
    <property type="term" value="P:cell division"/>
    <property type="evidence" value="ECO:0007669"/>
    <property type="project" value="UniProtKB-KW"/>
</dbReference>
<dbReference type="SMART" id="SM00864">
    <property type="entry name" value="Tubulin"/>
    <property type="match status" value="1"/>
</dbReference>
<dbReference type="PROSITE" id="PS01135">
    <property type="entry name" value="FTSZ_2"/>
    <property type="match status" value="1"/>
</dbReference>
<comment type="similarity">
    <text evidence="1 5 7">Belongs to the FtsZ family.</text>
</comment>
<dbReference type="SUPFAM" id="SSF52490">
    <property type="entry name" value="Tubulin nucleotide-binding domain-like"/>
    <property type="match status" value="1"/>
</dbReference>
<feature type="binding site" evidence="5">
    <location>
        <begin position="108"/>
        <end position="110"/>
    </location>
    <ligand>
        <name>GTP</name>
        <dbReference type="ChEBI" id="CHEBI:37565"/>
    </ligand>
</feature>
<dbReference type="Gene3D" id="3.30.1330.20">
    <property type="entry name" value="Tubulin/FtsZ, C-terminal domain"/>
    <property type="match status" value="1"/>
</dbReference>
<dbReference type="InterPro" id="IPR003008">
    <property type="entry name" value="Tubulin_FtsZ_GTPase"/>
</dbReference>
<dbReference type="InterPro" id="IPR000158">
    <property type="entry name" value="Cell_div_FtsZ"/>
</dbReference>
<feature type="binding site" evidence="5">
    <location>
        <begin position="21"/>
        <end position="25"/>
    </location>
    <ligand>
        <name>GTP</name>
        <dbReference type="ChEBI" id="CHEBI:37565"/>
    </ligand>
</feature>
<feature type="domain" description="Tubulin/FtsZ GTPase" evidence="9">
    <location>
        <begin position="13"/>
        <end position="205"/>
    </location>
</feature>
<dbReference type="SMART" id="SM00865">
    <property type="entry name" value="Tubulin_C"/>
    <property type="match status" value="1"/>
</dbReference>
<feature type="compositionally biased region" description="Acidic residues" evidence="8">
    <location>
        <begin position="340"/>
        <end position="349"/>
    </location>
</feature>
<dbReference type="Pfam" id="PF12327">
    <property type="entry name" value="FtsZ_C"/>
    <property type="match status" value="1"/>
</dbReference>
<evidence type="ECO:0000256" key="6">
    <source>
        <dbReference type="NCBIfam" id="TIGR00065"/>
    </source>
</evidence>
<dbReference type="CDD" id="cd02201">
    <property type="entry name" value="FtsZ_type1"/>
    <property type="match status" value="1"/>
</dbReference>
<dbReference type="PRINTS" id="PR00423">
    <property type="entry name" value="CELLDVISFTSZ"/>
</dbReference>
<keyword evidence="2 5" id="KW-0547">Nucleotide-binding</keyword>
<keyword evidence="5 7" id="KW-0131">Cell cycle</keyword>